<dbReference type="STRING" id="246200.SPO0718"/>
<dbReference type="Pfam" id="PF20078">
    <property type="entry name" value="DUF6473"/>
    <property type="match status" value="1"/>
</dbReference>
<name>Q5LVI3_RUEPO</name>
<dbReference type="Proteomes" id="UP000001023">
    <property type="component" value="Chromosome"/>
</dbReference>
<feature type="domain" description="DUF6473" evidence="1">
    <location>
        <begin position="5"/>
        <end position="277"/>
    </location>
</feature>
<evidence type="ECO:0000313" key="3">
    <source>
        <dbReference type="Proteomes" id="UP000001023"/>
    </source>
</evidence>
<gene>
    <name evidence="2" type="ordered locus">SPO0718</name>
</gene>
<dbReference type="EMBL" id="CP000031">
    <property type="protein sequence ID" value="AAV94024.1"/>
    <property type="molecule type" value="Genomic_DNA"/>
</dbReference>
<organism evidence="2 3">
    <name type="scientific">Ruegeria pomeroyi (strain ATCC 700808 / DSM 15171 / DSS-3)</name>
    <name type="common">Silicibacter pomeroyi</name>
    <dbReference type="NCBI Taxonomy" id="246200"/>
    <lineage>
        <taxon>Bacteria</taxon>
        <taxon>Pseudomonadati</taxon>
        <taxon>Pseudomonadota</taxon>
        <taxon>Alphaproteobacteria</taxon>
        <taxon>Rhodobacterales</taxon>
        <taxon>Roseobacteraceae</taxon>
        <taxon>Ruegeria</taxon>
    </lineage>
</organism>
<sequence>MVGAMSYELPGAGAPEAATCRYGLSKLRFRGPVRELNAPYVACIGSTETFGRFVPDPYPALLEQRLGEACVNLGSINSGLDAILLDPELARLAQAAEFCVLQVPGAQNLSNRLYRVHPRRNDRFLEASPMLAALYDEVDFTEFHFNKHLLGRLYEISAERFTVVRAELQQAWQARMRSAVDVLGSRVVLLWLRYRHQRPDDPAEALGPEPLMVTPKMVAGLASRVRATVEVPVQMAGQSDELGDMIFGMLQEPAAEHSIGPVMHQVIADRLYRALQDIDT</sequence>
<dbReference type="KEGG" id="sil:SPO0718"/>
<dbReference type="AlphaFoldDB" id="Q5LVI3"/>
<accession>Q5LVI3</accession>
<reference evidence="2 3" key="2">
    <citation type="journal article" date="2014" name="Stand. Genomic Sci.">
        <title>An updated genome annotation for the model marine bacterium Ruegeria pomeroyi DSS-3.</title>
        <authorList>
            <person name="Rivers A.R."/>
            <person name="Smith C.B."/>
            <person name="Moran M.A."/>
        </authorList>
    </citation>
    <scope>GENOME REANNOTATION</scope>
    <source>
        <strain evidence="3">ATCC 700808 / DSM 15171 / DSS-3</strain>
    </source>
</reference>
<dbReference type="PaxDb" id="246200-SPO0718"/>
<keyword evidence="3" id="KW-1185">Reference proteome</keyword>
<proteinExistence type="predicted"/>
<dbReference type="eggNOG" id="ENOG502Z950">
    <property type="taxonomic scope" value="Bacteria"/>
</dbReference>
<reference evidence="2 3" key="1">
    <citation type="journal article" date="2004" name="Nature">
        <title>Genome sequence of Silicibacter pomeroyi reveals adaptations to the marine environment.</title>
        <authorList>
            <person name="Moran M.A."/>
            <person name="Buchan A."/>
            <person name="Gonzalez J.M."/>
            <person name="Heidelberg J.F."/>
            <person name="Whitman W.B."/>
            <person name="Kiene R.P."/>
            <person name="Henriksen J.R."/>
            <person name="King G.M."/>
            <person name="Belas R."/>
            <person name="Fuqua C."/>
            <person name="Brinkac L."/>
            <person name="Lewis M."/>
            <person name="Johri S."/>
            <person name="Weaver B."/>
            <person name="Pai G."/>
            <person name="Eisen J.A."/>
            <person name="Rahe E."/>
            <person name="Sheldon W.M."/>
            <person name="Ye W."/>
            <person name="Miller T.R."/>
            <person name="Carlton J."/>
            <person name="Rasko D.A."/>
            <person name="Paulsen I.T."/>
            <person name="Ren Q."/>
            <person name="Daugherty S.C."/>
            <person name="Deboy R.T."/>
            <person name="Dodson R.J."/>
            <person name="Durkin A.S."/>
            <person name="Madupu R."/>
            <person name="Nelson W.C."/>
            <person name="Sullivan S.A."/>
            <person name="Rosovitz M.J."/>
            <person name="Haft D.H."/>
            <person name="Selengut J."/>
            <person name="Ward N."/>
        </authorList>
    </citation>
    <scope>NUCLEOTIDE SEQUENCE [LARGE SCALE GENOMIC DNA]</scope>
    <source>
        <strain evidence="3">ATCC 700808 / DSM 15171 / DSS-3</strain>
    </source>
</reference>
<dbReference type="InterPro" id="IPR045524">
    <property type="entry name" value="DUF6473"/>
</dbReference>
<evidence type="ECO:0000259" key="1">
    <source>
        <dbReference type="Pfam" id="PF20078"/>
    </source>
</evidence>
<protein>
    <recommendedName>
        <fullName evidence="1">DUF6473 domain-containing protein</fullName>
    </recommendedName>
</protein>
<dbReference type="HOGENOM" id="CLU_088208_0_0_5"/>
<evidence type="ECO:0000313" key="2">
    <source>
        <dbReference type="EMBL" id="AAV94024.1"/>
    </source>
</evidence>